<dbReference type="InterPro" id="IPR036680">
    <property type="entry name" value="SPOR-like_sf"/>
</dbReference>
<dbReference type="InterPro" id="IPR007730">
    <property type="entry name" value="SPOR-like_dom"/>
</dbReference>
<name>A0A560AZH3_AZOBR</name>
<evidence type="ECO:0000313" key="2">
    <source>
        <dbReference type="EMBL" id="TWA65778.1"/>
    </source>
</evidence>
<dbReference type="Pfam" id="PF05036">
    <property type="entry name" value="SPOR"/>
    <property type="match status" value="1"/>
</dbReference>
<dbReference type="Proteomes" id="UP000316083">
    <property type="component" value="Unassembled WGS sequence"/>
</dbReference>
<dbReference type="EMBL" id="VITF01000009">
    <property type="protein sequence ID" value="TWA65778.1"/>
    <property type="molecule type" value="Genomic_DNA"/>
</dbReference>
<dbReference type="SUPFAM" id="SSF110997">
    <property type="entry name" value="Sporulation related repeat"/>
    <property type="match status" value="1"/>
</dbReference>
<evidence type="ECO:0000313" key="3">
    <source>
        <dbReference type="Proteomes" id="UP000316083"/>
    </source>
</evidence>
<sequence>MSGRLRRGVAAVALVGLGGCAGAPVAMTAASFAVDGMLYVGTSKSSTDHMLSAMLQQDCATFRVLSQGYVCKPVIVPVVRSAESVPVPLPEAEPSPVPAPPPPAPLPVTAEVEVAALPATAIPPMPRPAEPRFLVVAGSFSKRGQAEAQRARLGHPEAAIVAADVQGRRIHRLVLPPENRPTALRRLAEMRAAGVGDAWLLTWRGRTVVADLRGDAPYPSLPDQM</sequence>
<proteinExistence type="predicted"/>
<comment type="caution">
    <text evidence="2">The sequence shown here is derived from an EMBL/GenBank/DDBJ whole genome shotgun (WGS) entry which is preliminary data.</text>
</comment>
<dbReference type="GO" id="GO:0042834">
    <property type="term" value="F:peptidoglycan binding"/>
    <property type="evidence" value="ECO:0007669"/>
    <property type="project" value="InterPro"/>
</dbReference>
<organism evidence="2 3">
    <name type="scientific">Azospirillum brasilense</name>
    <dbReference type="NCBI Taxonomy" id="192"/>
    <lineage>
        <taxon>Bacteria</taxon>
        <taxon>Pseudomonadati</taxon>
        <taxon>Pseudomonadota</taxon>
        <taxon>Alphaproteobacteria</taxon>
        <taxon>Rhodospirillales</taxon>
        <taxon>Azospirillaceae</taxon>
        <taxon>Azospirillum</taxon>
    </lineage>
</organism>
<dbReference type="PROSITE" id="PS51257">
    <property type="entry name" value="PROKAR_LIPOPROTEIN"/>
    <property type="match status" value="1"/>
</dbReference>
<dbReference type="AlphaFoldDB" id="A0A560AZH3"/>
<protein>
    <submittedName>
        <fullName evidence="2">Sporulation related protein</fullName>
    </submittedName>
</protein>
<evidence type="ECO:0000259" key="1">
    <source>
        <dbReference type="PROSITE" id="PS51724"/>
    </source>
</evidence>
<accession>A0A560AZH3</accession>
<feature type="domain" description="SPOR" evidence="1">
    <location>
        <begin position="127"/>
        <end position="207"/>
    </location>
</feature>
<dbReference type="RefSeq" id="WP_145678150.1">
    <property type="nucleotide sequence ID" value="NZ_VITF01000009.1"/>
</dbReference>
<gene>
    <name evidence="2" type="ORF">FBZ82_10930</name>
</gene>
<dbReference type="PROSITE" id="PS51724">
    <property type="entry name" value="SPOR"/>
    <property type="match status" value="1"/>
</dbReference>
<reference evidence="2 3" key="1">
    <citation type="submission" date="2019-06" db="EMBL/GenBank/DDBJ databases">
        <title>Genomic Encyclopedia of Type Strains, Phase IV (KMG-V): Genome sequencing to study the core and pangenomes of soil and plant-associated prokaryotes.</title>
        <authorList>
            <person name="Whitman W."/>
        </authorList>
    </citation>
    <scope>NUCLEOTIDE SEQUENCE [LARGE SCALE GENOMIC DNA]</scope>
    <source>
        <strain evidence="2 3">BR 11796</strain>
    </source>
</reference>